<sequence length="580" mass="65892">MPAPTKPKKERRVELPPEGMEVLEISPLRLGASHLAELKADLANHQSRIEKIVSEMLPRIQQATSDAVRTEMAHIPHDGRARGAMSTKILPGEIQRMEDVASTQEDRPDEAEGTPRSQNRTHGSFARQSWQSDDNGQDRNQEPRLTPVKSRITMRLPWKLEKTKVTGVKEIVAKFTESRSKGDESSESWPAWRRWARTIVIAPSFEWFCASLILLCALLIGTEANWNIQNIGSAPPAIFRILNTAFNFLFALELVLRILVEGLGFFSFYNQSIHWNVMDAALVAVAIVEEVILVMVAASAESSVDLSGLKVLRMLRLARILRVVKVVRFFSELRIMVNGVIGSARSLCWALLLIMLVNFLFGVFFMQLSIDYLEETSQDQALMKYFGSLPRTMMTLYQAISGGIDWDNAVVTLLPVTWIIEYIFAAYIFFTIFCCLNIITGIFVDNAKALKVADLENMHQEARRERKKWISEVAELFSRICHDNDGRLTKEDFVYHLNNSDRIATCFHKLGINTDTTNTDELWQLFDFGESGYIDQDEFAIGIKQFHGQARSIDLYKLRKEMRDVSKSVKRIASVLSFDG</sequence>
<dbReference type="PROSITE" id="PS50222">
    <property type="entry name" value="EF_HAND_2"/>
    <property type="match status" value="1"/>
</dbReference>
<comment type="caution">
    <text evidence="8">The sequence shown here is derived from an EMBL/GenBank/DDBJ whole genome shotgun (WGS) entry which is preliminary data.</text>
</comment>
<dbReference type="Proteomes" id="UP001642464">
    <property type="component" value="Unassembled WGS sequence"/>
</dbReference>
<evidence type="ECO:0000313" key="9">
    <source>
        <dbReference type="Proteomes" id="UP001642464"/>
    </source>
</evidence>
<feature type="transmembrane region" description="Helical" evidence="6">
    <location>
        <begin position="422"/>
        <end position="444"/>
    </location>
</feature>
<feature type="region of interest" description="Disordered" evidence="5">
    <location>
        <begin position="98"/>
        <end position="148"/>
    </location>
</feature>
<dbReference type="InterPro" id="IPR043203">
    <property type="entry name" value="VGCC_Ca_Na"/>
</dbReference>
<dbReference type="Gene3D" id="1.10.238.10">
    <property type="entry name" value="EF-hand"/>
    <property type="match status" value="1"/>
</dbReference>
<organism evidence="8 9">
    <name type="scientific">Durusdinium trenchii</name>
    <dbReference type="NCBI Taxonomy" id="1381693"/>
    <lineage>
        <taxon>Eukaryota</taxon>
        <taxon>Sar</taxon>
        <taxon>Alveolata</taxon>
        <taxon>Dinophyceae</taxon>
        <taxon>Suessiales</taxon>
        <taxon>Symbiodiniaceae</taxon>
        <taxon>Durusdinium</taxon>
    </lineage>
</organism>
<dbReference type="Gene3D" id="1.10.287.70">
    <property type="match status" value="1"/>
</dbReference>
<dbReference type="EMBL" id="CAXAMM010024347">
    <property type="protein sequence ID" value="CAK9055154.1"/>
    <property type="molecule type" value="Genomic_DNA"/>
</dbReference>
<keyword evidence="9" id="KW-1185">Reference proteome</keyword>
<feature type="transmembrane region" description="Helical" evidence="6">
    <location>
        <begin position="349"/>
        <end position="370"/>
    </location>
</feature>
<dbReference type="InterPro" id="IPR011992">
    <property type="entry name" value="EF-hand-dom_pair"/>
</dbReference>
<evidence type="ECO:0000256" key="3">
    <source>
        <dbReference type="ARBA" id="ARBA00022989"/>
    </source>
</evidence>
<dbReference type="Gene3D" id="1.20.120.350">
    <property type="entry name" value="Voltage-gated potassium channels. Chain C"/>
    <property type="match status" value="1"/>
</dbReference>
<dbReference type="PANTHER" id="PTHR10037:SF62">
    <property type="entry name" value="SODIUM CHANNEL PROTEIN 60E"/>
    <property type="match status" value="1"/>
</dbReference>
<dbReference type="Pfam" id="PF00520">
    <property type="entry name" value="Ion_trans"/>
    <property type="match status" value="1"/>
</dbReference>
<dbReference type="InterPro" id="IPR027359">
    <property type="entry name" value="Volt_channel_dom_sf"/>
</dbReference>
<protein>
    <submittedName>
        <fullName evidence="8">Probable voltage-dependent R-type calcium channel subunit alpha-1E (DOE-1) (Voltage-gated calcium channel subunit alpha Cav2.3)</fullName>
    </submittedName>
</protein>
<feature type="compositionally biased region" description="Polar residues" evidence="5">
    <location>
        <begin position="115"/>
        <end position="134"/>
    </location>
</feature>
<keyword evidence="2 6" id="KW-0812">Transmembrane</keyword>
<dbReference type="InterPro" id="IPR002048">
    <property type="entry name" value="EF_hand_dom"/>
</dbReference>
<evidence type="ECO:0000259" key="7">
    <source>
        <dbReference type="PROSITE" id="PS50222"/>
    </source>
</evidence>
<comment type="subcellular location">
    <subcellularLocation>
        <location evidence="1">Membrane</location>
        <topology evidence="1">Multi-pass membrane protein</topology>
    </subcellularLocation>
</comment>
<evidence type="ECO:0000256" key="1">
    <source>
        <dbReference type="ARBA" id="ARBA00004141"/>
    </source>
</evidence>
<dbReference type="SUPFAM" id="SSF81324">
    <property type="entry name" value="Voltage-gated potassium channels"/>
    <property type="match status" value="1"/>
</dbReference>
<feature type="domain" description="EF-hand" evidence="7">
    <location>
        <begin position="514"/>
        <end position="549"/>
    </location>
</feature>
<dbReference type="SUPFAM" id="SSF47473">
    <property type="entry name" value="EF-hand"/>
    <property type="match status" value="1"/>
</dbReference>
<keyword evidence="4 6" id="KW-0472">Membrane</keyword>
<reference evidence="8 9" key="1">
    <citation type="submission" date="2024-02" db="EMBL/GenBank/DDBJ databases">
        <authorList>
            <person name="Chen Y."/>
            <person name="Shah S."/>
            <person name="Dougan E. K."/>
            <person name="Thang M."/>
            <person name="Chan C."/>
        </authorList>
    </citation>
    <scope>NUCLEOTIDE SEQUENCE [LARGE SCALE GENOMIC DNA]</scope>
</reference>
<evidence type="ECO:0000256" key="6">
    <source>
        <dbReference type="SAM" id="Phobius"/>
    </source>
</evidence>
<evidence type="ECO:0000256" key="5">
    <source>
        <dbReference type="SAM" id="MobiDB-lite"/>
    </source>
</evidence>
<proteinExistence type="predicted"/>
<keyword evidence="3 6" id="KW-1133">Transmembrane helix</keyword>
<accession>A0ABP0MUV5</accession>
<feature type="transmembrane region" description="Helical" evidence="6">
    <location>
        <begin position="241"/>
        <end position="260"/>
    </location>
</feature>
<dbReference type="InterPro" id="IPR005821">
    <property type="entry name" value="Ion_trans_dom"/>
</dbReference>
<evidence type="ECO:0000256" key="4">
    <source>
        <dbReference type="ARBA" id="ARBA00023136"/>
    </source>
</evidence>
<gene>
    <name evidence="8" type="ORF">SCF082_LOCUS29858</name>
</gene>
<dbReference type="PANTHER" id="PTHR10037">
    <property type="entry name" value="VOLTAGE-GATED CATION CHANNEL CALCIUM AND SODIUM"/>
    <property type="match status" value="1"/>
</dbReference>
<name>A0ABP0MUV5_9DINO</name>
<evidence type="ECO:0000313" key="8">
    <source>
        <dbReference type="EMBL" id="CAK9055154.1"/>
    </source>
</evidence>
<evidence type="ECO:0000256" key="2">
    <source>
        <dbReference type="ARBA" id="ARBA00022692"/>
    </source>
</evidence>
<feature type="transmembrane region" description="Helical" evidence="6">
    <location>
        <begin position="199"/>
        <end position="221"/>
    </location>
</feature>